<dbReference type="InterPro" id="IPR000863">
    <property type="entry name" value="Sulfotransferase_dom"/>
</dbReference>
<reference evidence="3 4" key="1">
    <citation type="submission" date="2020-02" db="EMBL/GenBank/DDBJ databases">
        <title>Comparative genomics of sulfur disproportionating microorganisms.</title>
        <authorList>
            <person name="Ward L.M."/>
            <person name="Bertran E."/>
            <person name="Johnston D.T."/>
        </authorList>
    </citation>
    <scope>NUCLEOTIDE SEQUENCE [LARGE SCALE GENOMIC DNA]</scope>
    <source>
        <strain evidence="3 4">DSM 3696</strain>
    </source>
</reference>
<evidence type="ECO:0000256" key="1">
    <source>
        <dbReference type="SAM" id="MobiDB-lite"/>
    </source>
</evidence>
<dbReference type="Proteomes" id="UP000469724">
    <property type="component" value="Unassembled WGS sequence"/>
</dbReference>
<proteinExistence type="predicted"/>
<accession>A0A7K3NIY1</accession>
<evidence type="ECO:0000313" key="3">
    <source>
        <dbReference type="EMBL" id="NDY56120.1"/>
    </source>
</evidence>
<organism evidence="3 4">
    <name type="scientific">Desulfolutivibrio sulfodismutans</name>
    <dbReference type="NCBI Taxonomy" id="63561"/>
    <lineage>
        <taxon>Bacteria</taxon>
        <taxon>Pseudomonadati</taxon>
        <taxon>Thermodesulfobacteriota</taxon>
        <taxon>Desulfovibrionia</taxon>
        <taxon>Desulfovibrionales</taxon>
        <taxon>Desulfovibrionaceae</taxon>
        <taxon>Desulfolutivibrio</taxon>
    </lineage>
</organism>
<evidence type="ECO:0000313" key="4">
    <source>
        <dbReference type="Proteomes" id="UP000469724"/>
    </source>
</evidence>
<dbReference type="SUPFAM" id="SSF52540">
    <property type="entry name" value="P-loop containing nucleoside triphosphate hydrolases"/>
    <property type="match status" value="1"/>
</dbReference>
<sequence length="541" mass="61536">MPHVIGLGLEYGAGDLETGSAFVLGSVLKRCGGNLQRMMPEDFVTIFSFWLAQRPGAKVAAVPFGLFAREYHKLASTGSSVDFYDRAACGPAKSYRDVDFSQYDAIVITSVTYQNELRLHLLSEGVPDHKIITCLSMFESEFFVQADASLRAIAGHVRRLQARGRRVAAYTHHCSSHEMVRNLASHSVKFDLFIDPVNIDPLLQRPVHPVNLPKMAEQPDDILVCSQPHFYREAYRDLYLLTKTGSDIILPYHRVSSVPSVSCSDGTPALLYLPEFAGVHRFEPTFNALAQTLNRINIHFREPIHNPVLQHAFANRNGQLPPRARSEYLVGHCMALYHYEFTRVHFLFDLSAVAALNWIRVLVLLRDPRDMLNSRNFWLLKNYCPESYKQLALDALQEPDADNPPMCAWQTGAFLQLLSNYRTASRSENMRFIRYEDIRAVPKSAYLDGLKWLAWNPDPFSALSDEQLEKAIYLGTFEYQTLGKRKPGDGHPDQMPSAGQSCRKGVRGDWRSRWDDEIKDRFKEVAGDLLIELGYETDDNW</sequence>
<keyword evidence="4" id="KW-1185">Reference proteome</keyword>
<dbReference type="AlphaFoldDB" id="A0A7K3NIY1"/>
<dbReference type="RefSeq" id="WP_163301176.1">
    <property type="nucleotide sequence ID" value="NZ_JAAGRQ010000014.1"/>
</dbReference>
<dbReference type="EMBL" id="JAAGRQ010000014">
    <property type="protein sequence ID" value="NDY56120.1"/>
    <property type="molecule type" value="Genomic_DNA"/>
</dbReference>
<dbReference type="Gene3D" id="3.40.50.300">
    <property type="entry name" value="P-loop containing nucleotide triphosphate hydrolases"/>
    <property type="match status" value="1"/>
</dbReference>
<dbReference type="InterPro" id="IPR027417">
    <property type="entry name" value="P-loop_NTPase"/>
</dbReference>
<gene>
    <name evidence="3" type="ORF">G3N56_05085</name>
</gene>
<protein>
    <submittedName>
        <fullName evidence="3">Sulfotransferase domain-containing protein</fullName>
    </submittedName>
</protein>
<evidence type="ECO:0000259" key="2">
    <source>
        <dbReference type="Pfam" id="PF00685"/>
    </source>
</evidence>
<name>A0A7K3NIY1_9BACT</name>
<keyword evidence="3" id="KW-0808">Transferase</keyword>
<dbReference type="GO" id="GO:0008146">
    <property type="term" value="F:sulfotransferase activity"/>
    <property type="evidence" value="ECO:0007669"/>
    <property type="project" value="InterPro"/>
</dbReference>
<feature type="domain" description="Sulfotransferase" evidence="2">
    <location>
        <begin position="356"/>
        <end position="529"/>
    </location>
</feature>
<comment type="caution">
    <text evidence="3">The sequence shown here is derived from an EMBL/GenBank/DDBJ whole genome shotgun (WGS) entry which is preliminary data.</text>
</comment>
<feature type="region of interest" description="Disordered" evidence="1">
    <location>
        <begin position="484"/>
        <end position="506"/>
    </location>
</feature>
<dbReference type="Pfam" id="PF00685">
    <property type="entry name" value="Sulfotransfer_1"/>
    <property type="match status" value="1"/>
</dbReference>